<dbReference type="Proteomes" id="UP001283361">
    <property type="component" value="Unassembled WGS sequence"/>
</dbReference>
<dbReference type="AlphaFoldDB" id="A0AAE1DU30"/>
<proteinExistence type="predicted"/>
<accession>A0AAE1DU30</accession>
<evidence type="ECO:0000313" key="1">
    <source>
        <dbReference type="EMBL" id="KAK3782370.1"/>
    </source>
</evidence>
<dbReference type="EMBL" id="JAWDGP010002514">
    <property type="protein sequence ID" value="KAK3782370.1"/>
    <property type="molecule type" value="Genomic_DNA"/>
</dbReference>
<sequence>MQGNSVTTVFEALCSIEHLDHYNNNSVRESWEKCPSAPQPTVQIEIQIPLTLESISPCPTRTSKTQAIADTGCQSCTSILTQLGLDTSHLTPTSMKMRAANQDLIEIQEQVKAGLDQNNELSILEPVPIETPVSRCHQMVCAKKSEKLRQTVDFQALNRHATRDMCHTQLPLLPGIVCVVKGTFHLVMPDEIISDIMNKTKVIDDTVMWSQSIEDSFFQTAKFLVGEAEHLHLPDDATPISTNFSHPTLPQDFLIAIKAQPENPTLHSDEENSLGGIG</sequence>
<protein>
    <submittedName>
        <fullName evidence="1">Uncharacterized protein</fullName>
    </submittedName>
</protein>
<gene>
    <name evidence="1" type="ORF">RRG08_027918</name>
</gene>
<evidence type="ECO:0000313" key="2">
    <source>
        <dbReference type="Proteomes" id="UP001283361"/>
    </source>
</evidence>
<name>A0AAE1DU30_9GAST</name>
<keyword evidence="2" id="KW-1185">Reference proteome</keyword>
<organism evidence="1 2">
    <name type="scientific">Elysia crispata</name>
    <name type="common">lettuce slug</name>
    <dbReference type="NCBI Taxonomy" id="231223"/>
    <lineage>
        <taxon>Eukaryota</taxon>
        <taxon>Metazoa</taxon>
        <taxon>Spiralia</taxon>
        <taxon>Lophotrochozoa</taxon>
        <taxon>Mollusca</taxon>
        <taxon>Gastropoda</taxon>
        <taxon>Heterobranchia</taxon>
        <taxon>Euthyneura</taxon>
        <taxon>Panpulmonata</taxon>
        <taxon>Sacoglossa</taxon>
        <taxon>Placobranchoidea</taxon>
        <taxon>Plakobranchidae</taxon>
        <taxon>Elysia</taxon>
    </lineage>
</organism>
<comment type="caution">
    <text evidence="1">The sequence shown here is derived from an EMBL/GenBank/DDBJ whole genome shotgun (WGS) entry which is preliminary data.</text>
</comment>
<reference evidence="1" key="1">
    <citation type="journal article" date="2023" name="G3 (Bethesda)">
        <title>A reference genome for the long-term kleptoplast-retaining sea slug Elysia crispata morphotype clarki.</title>
        <authorList>
            <person name="Eastman K.E."/>
            <person name="Pendleton A.L."/>
            <person name="Shaikh M.A."/>
            <person name="Suttiyut T."/>
            <person name="Ogas R."/>
            <person name="Tomko P."/>
            <person name="Gavelis G."/>
            <person name="Widhalm J.R."/>
            <person name="Wisecaver J.H."/>
        </authorList>
    </citation>
    <scope>NUCLEOTIDE SEQUENCE</scope>
    <source>
        <strain evidence="1">ECLA1</strain>
    </source>
</reference>